<dbReference type="InterPro" id="IPR013986">
    <property type="entry name" value="DExx_box_DNA_helicase_dom_sf"/>
</dbReference>
<keyword evidence="2 12" id="KW-0547">Nucleotide-binding</keyword>
<keyword evidence="4 12" id="KW-0347">Helicase</keyword>
<comment type="catalytic activity">
    <reaction evidence="8">
        <text>Couples ATP hydrolysis with the unwinding of duplex DNA by translocating in the 3'-5' direction.</text>
        <dbReference type="EC" id="5.6.2.4"/>
    </reaction>
</comment>
<evidence type="ECO:0000256" key="6">
    <source>
        <dbReference type="ARBA" id="ARBA00023125"/>
    </source>
</evidence>
<evidence type="ECO:0000256" key="5">
    <source>
        <dbReference type="ARBA" id="ARBA00022840"/>
    </source>
</evidence>
<evidence type="ECO:0000313" key="15">
    <source>
        <dbReference type="Proteomes" id="UP000076167"/>
    </source>
</evidence>
<proteinExistence type="inferred from homology"/>
<dbReference type="PANTHER" id="PTHR11070:SF2">
    <property type="entry name" value="ATP-DEPENDENT DNA HELICASE SRS2"/>
    <property type="match status" value="1"/>
</dbReference>
<dbReference type="Pfam" id="PF13361">
    <property type="entry name" value="UvrD_C"/>
    <property type="match status" value="1"/>
</dbReference>
<evidence type="ECO:0000256" key="10">
    <source>
        <dbReference type="ARBA" id="ARBA00034923"/>
    </source>
</evidence>
<comment type="caution">
    <text evidence="14">The sequence shown here is derived from an EMBL/GenBank/DDBJ whole genome shotgun (WGS) entry which is preliminary data.</text>
</comment>
<dbReference type="InterPro" id="IPR014017">
    <property type="entry name" value="DNA_helicase_UvrD-like_C"/>
</dbReference>
<evidence type="ECO:0000259" key="13">
    <source>
        <dbReference type="PROSITE" id="PS51198"/>
    </source>
</evidence>
<evidence type="ECO:0000256" key="9">
    <source>
        <dbReference type="ARBA" id="ARBA00034808"/>
    </source>
</evidence>
<dbReference type="Gene3D" id="3.40.50.300">
    <property type="entry name" value="P-loop containing nucleotide triphosphate hydrolases"/>
    <property type="match status" value="2"/>
</dbReference>
<gene>
    <name evidence="14" type="ORF">AUP40_22185</name>
</gene>
<evidence type="ECO:0000313" key="14">
    <source>
        <dbReference type="EMBL" id="KZC98271.1"/>
    </source>
</evidence>
<keyword evidence="5 12" id="KW-0067">ATP-binding</keyword>
<evidence type="ECO:0000256" key="11">
    <source>
        <dbReference type="ARBA" id="ARBA00048988"/>
    </source>
</evidence>
<keyword evidence="6" id="KW-0238">DNA-binding</keyword>
<dbReference type="InterPro" id="IPR000212">
    <property type="entry name" value="DNA_helicase_UvrD/REP"/>
</dbReference>
<dbReference type="Pfam" id="PF00580">
    <property type="entry name" value="UvrD-helicase"/>
    <property type="match status" value="1"/>
</dbReference>
<evidence type="ECO:0000256" key="7">
    <source>
        <dbReference type="ARBA" id="ARBA00023235"/>
    </source>
</evidence>
<sequence length="613" mass="69743">MFVWDKGDLNAAQESAIEHQGSVFLVACPGSGKTRTLTFKIARLLSELQSEKKRVVAITYTHRAADEIHERIEQLGVKTSQLWIGTIHSFCLEWILKPYGIYHSALQYGFRVINAHDTERIHEDLCSQFQGMTLTHYDCDYYFRTDRFVLTSCAPEKRAAIREILKTYWQTLQKNRQLDFELILYYSYQLIKSHPSIAALLGSIFSCVLVDEYQDTREIQYEILAAILKAGKGKATAFIVGDPNQAIYGSLGGYAISAVEFGQKCGLVFKQMELSGNYRSSSRIINYFGRYNVFPSKIEAIGKVKDFSSVISYNSNIHRDALEAELVRLIQYNVEIVGIEPRDICIVAPWWVHLASMTRRLAAALPDYTFDGPGMVPFARDIDNFWYKLSRIILTEASPLLYIRRMRWAREVIVGLSDAGIQIRDLEPKSLLRACNAIAVDEVDGLTFLRTFFDRLFMMIDIDWQANLSLTEHYDAFFECSQRRIDRLAKEGALAIADIAMFRRVFAARSGITISSIHGVKGAEYDTVIAYGLLEGMVPYFNDAEKIESAKKLLYVVCSRSRKNLHLLSERGRRRRGGEDYQPTEVLLGSAFNYDTMPVDSHTMSFTAPPLGD</sequence>
<protein>
    <recommendedName>
        <fullName evidence="9">DNA 3'-5' helicase</fullName>
        <ecNumber evidence="9">5.6.2.4</ecNumber>
    </recommendedName>
    <alternativeName>
        <fullName evidence="10">DNA 3'-5' helicase II</fullName>
    </alternativeName>
</protein>
<dbReference type="Proteomes" id="UP000076167">
    <property type="component" value="Unassembled WGS sequence"/>
</dbReference>
<dbReference type="PANTHER" id="PTHR11070">
    <property type="entry name" value="UVRD / RECB / PCRA DNA HELICASE FAMILY MEMBER"/>
    <property type="match status" value="1"/>
</dbReference>
<dbReference type="EMBL" id="LPXL01000049">
    <property type="protein sequence ID" value="KZC98271.1"/>
    <property type="molecule type" value="Genomic_DNA"/>
</dbReference>
<reference evidence="14 15" key="1">
    <citation type="submission" date="2015-12" db="EMBL/GenBank/DDBJ databases">
        <title>Genome sequence of Thalassospira xiamenensis MCCC 1A03005.</title>
        <authorList>
            <person name="Lu L."/>
            <person name="Lai Q."/>
            <person name="Shao Z."/>
            <person name="Qian P."/>
        </authorList>
    </citation>
    <scope>NUCLEOTIDE SEQUENCE [LARGE SCALE GENOMIC DNA]</scope>
    <source>
        <strain evidence="14 15">MCCC 1A03005</strain>
    </source>
</reference>
<comment type="similarity">
    <text evidence="1">Belongs to the helicase family. UvrD subfamily.</text>
</comment>
<feature type="domain" description="UvrD-like helicase ATP-binding" evidence="13">
    <location>
        <begin position="6"/>
        <end position="281"/>
    </location>
</feature>
<keyword evidence="3 12" id="KW-0378">Hydrolase</keyword>
<dbReference type="PROSITE" id="PS51198">
    <property type="entry name" value="UVRD_HELICASE_ATP_BIND"/>
    <property type="match status" value="1"/>
</dbReference>
<dbReference type="InterPro" id="IPR014016">
    <property type="entry name" value="UvrD-like_ATP-bd"/>
</dbReference>
<dbReference type="CDD" id="cd17932">
    <property type="entry name" value="DEXQc_UvrD"/>
    <property type="match status" value="1"/>
</dbReference>
<dbReference type="InterPro" id="IPR027417">
    <property type="entry name" value="P-loop_NTPase"/>
</dbReference>
<evidence type="ECO:0000256" key="1">
    <source>
        <dbReference type="ARBA" id="ARBA00009922"/>
    </source>
</evidence>
<organism evidence="14 15">
    <name type="scientific">Thalassospira xiamenensis</name>
    <dbReference type="NCBI Taxonomy" id="220697"/>
    <lineage>
        <taxon>Bacteria</taxon>
        <taxon>Pseudomonadati</taxon>
        <taxon>Pseudomonadota</taxon>
        <taxon>Alphaproteobacteria</taxon>
        <taxon>Rhodospirillales</taxon>
        <taxon>Thalassospiraceae</taxon>
        <taxon>Thalassospira</taxon>
    </lineage>
</organism>
<accession>A0ABR5XYM6</accession>
<evidence type="ECO:0000256" key="3">
    <source>
        <dbReference type="ARBA" id="ARBA00022801"/>
    </source>
</evidence>
<keyword evidence="15" id="KW-1185">Reference proteome</keyword>
<dbReference type="SUPFAM" id="SSF52540">
    <property type="entry name" value="P-loop containing nucleoside triphosphate hydrolases"/>
    <property type="match status" value="1"/>
</dbReference>
<dbReference type="RefSeq" id="WP_063093126.1">
    <property type="nucleotide sequence ID" value="NZ_LPXL01000049.1"/>
</dbReference>
<feature type="binding site" evidence="12">
    <location>
        <begin position="27"/>
        <end position="34"/>
    </location>
    <ligand>
        <name>ATP</name>
        <dbReference type="ChEBI" id="CHEBI:30616"/>
    </ligand>
</feature>
<evidence type="ECO:0000256" key="12">
    <source>
        <dbReference type="PROSITE-ProRule" id="PRU00560"/>
    </source>
</evidence>
<dbReference type="GO" id="GO:0004386">
    <property type="term" value="F:helicase activity"/>
    <property type="evidence" value="ECO:0007669"/>
    <property type="project" value="UniProtKB-KW"/>
</dbReference>
<evidence type="ECO:0000256" key="2">
    <source>
        <dbReference type="ARBA" id="ARBA00022741"/>
    </source>
</evidence>
<keyword evidence="7" id="KW-0413">Isomerase</keyword>
<comment type="catalytic activity">
    <reaction evidence="11">
        <text>ATP + H2O = ADP + phosphate + H(+)</text>
        <dbReference type="Rhea" id="RHEA:13065"/>
        <dbReference type="ChEBI" id="CHEBI:15377"/>
        <dbReference type="ChEBI" id="CHEBI:15378"/>
        <dbReference type="ChEBI" id="CHEBI:30616"/>
        <dbReference type="ChEBI" id="CHEBI:43474"/>
        <dbReference type="ChEBI" id="CHEBI:456216"/>
        <dbReference type="EC" id="5.6.2.4"/>
    </reaction>
</comment>
<evidence type="ECO:0000256" key="4">
    <source>
        <dbReference type="ARBA" id="ARBA00022806"/>
    </source>
</evidence>
<dbReference type="Gene3D" id="1.10.10.160">
    <property type="match status" value="1"/>
</dbReference>
<dbReference type="EC" id="5.6.2.4" evidence="9"/>
<evidence type="ECO:0000256" key="8">
    <source>
        <dbReference type="ARBA" id="ARBA00034617"/>
    </source>
</evidence>
<name>A0ABR5XYM6_9PROT</name>